<dbReference type="CDD" id="cd12107">
    <property type="entry name" value="Hemerythrin"/>
    <property type="match status" value="2"/>
</dbReference>
<dbReference type="InterPro" id="IPR050669">
    <property type="entry name" value="Hemerythrin"/>
</dbReference>
<reference evidence="6" key="1">
    <citation type="submission" date="2019-11" db="EMBL/GenBank/DDBJ databases">
        <authorList>
            <person name="Kojima H."/>
        </authorList>
    </citation>
    <scope>NUCLEOTIDE SEQUENCE</scope>
    <source>
        <strain evidence="6">H1576</strain>
    </source>
</reference>
<reference evidence="6" key="2">
    <citation type="submission" date="2021-04" db="EMBL/GenBank/DDBJ databases">
        <title>Isolation and characterization of a novel species of the genus Sulfurimonas.</title>
        <authorList>
            <person name="Fukui M."/>
        </authorList>
    </citation>
    <scope>NUCLEOTIDE SEQUENCE</scope>
    <source>
        <strain evidence="6">H1576</strain>
    </source>
</reference>
<keyword evidence="4" id="KW-0408">Iron</keyword>
<name>A0A975B1F9_9BACT</name>
<dbReference type="PANTHER" id="PTHR37164:SF1">
    <property type="entry name" value="BACTERIOHEMERYTHRIN"/>
    <property type="match status" value="1"/>
</dbReference>
<dbReference type="AlphaFoldDB" id="A0A975B1F9"/>
<dbReference type="InterPro" id="IPR035938">
    <property type="entry name" value="Hemerythrin-like_sf"/>
</dbReference>
<proteinExistence type="inferred from homology"/>
<accession>A0A975B1F9</accession>
<evidence type="ECO:0000256" key="3">
    <source>
        <dbReference type="ARBA" id="ARBA00022723"/>
    </source>
</evidence>
<dbReference type="NCBIfam" id="TIGR02481">
    <property type="entry name" value="hemeryth_dom"/>
    <property type="match status" value="2"/>
</dbReference>
<evidence type="ECO:0000256" key="2">
    <source>
        <dbReference type="ARBA" id="ARBA00022621"/>
    </source>
</evidence>
<dbReference type="Pfam" id="PF01814">
    <property type="entry name" value="Hemerythrin"/>
    <property type="match status" value="2"/>
</dbReference>
<dbReference type="PANTHER" id="PTHR37164">
    <property type="entry name" value="BACTERIOHEMERYTHRIN"/>
    <property type="match status" value="1"/>
</dbReference>
<keyword evidence="2" id="KW-0813">Transport</keyword>
<comment type="similarity">
    <text evidence="1">Belongs to the hemerythrin family.</text>
</comment>
<dbReference type="GO" id="GO:0005344">
    <property type="term" value="F:oxygen carrier activity"/>
    <property type="evidence" value="ECO:0007669"/>
    <property type="project" value="UniProtKB-KW"/>
</dbReference>
<dbReference type="Gene3D" id="1.20.120.50">
    <property type="entry name" value="Hemerythrin-like"/>
    <property type="match status" value="2"/>
</dbReference>
<dbReference type="RefSeq" id="WP_207561301.1">
    <property type="nucleotide sequence ID" value="NZ_CP046072.1"/>
</dbReference>
<dbReference type="PROSITE" id="PS00550">
    <property type="entry name" value="HEMERYTHRINS"/>
    <property type="match status" value="1"/>
</dbReference>
<keyword evidence="7" id="KW-1185">Reference proteome</keyword>
<keyword evidence="2" id="KW-0561">Oxygen transport</keyword>
<organism evidence="6 7">
    <name type="scientific">Sulfurimonas aquatica</name>
    <dbReference type="NCBI Taxonomy" id="2672570"/>
    <lineage>
        <taxon>Bacteria</taxon>
        <taxon>Pseudomonadati</taxon>
        <taxon>Campylobacterota</taxon>
        <taxon>Epsilonproteobacteria</taxon>
        <taxon>Campylobacterales</taxon>
        <taxon>Sulfurimonadaceae</taxon>
        <taxon>Sulfurimonas</taxon>
    </lineage>
</organism>
<gene>
    <name evidence="6" type="ORF">GJV85_10305</name>
</gene>
<evidence type="ECO:0000313" key="6">
    <source>
        <dbReference type="EMBL" id="QSZ42484.1"/>
    </source>
</evidence>
<protein>
    <recommendedName>
        <fullName evidence="5">Hemerythrin-like domain-containing protein</fullName>
    </recommendedName>
</protein>
<keyword evidence="3" id="KW-0479">Metal-binding</keyword>
<sequence>MFEWKKEYELGHLMLDKEHQELFKIANEAFCVVEPSQKEQKMSSLIQRLSDYFEIHMMHEEDFMDSIGYPGLQNEKKSHDKIKKDFQEWRENHKHKSISTLERELAFNIENTIITHIKFEDMKMRHWCEKYHIDIKGVRWHDTYLLGNDLIDKEHKHLFEIANEAFRYVPAHQRKEKIKNIIHELYKYVIEHFSNEEKYMESINYPALKEHIVIHENIKIKMNEFIKKFSLLSLKEIEDNLALFIEEWVVLHVIHEDSKIAKWELNNK</sequence>
<evidence type="ECO:0000313" key="7">
    <source>
        <dbReference type="Proteomes" id="UP000671852"/>
    </source>
</evidence>
<dbReference type="InterPro" id="IPR012312">
    <property type="entry name" value="Hemerythrin-like"/>
</dbReference>
<dbReference type="GO" id="GO:0046872">
    <property type="term" value="F:metal ion binding"/>
    <property type="evidence" value="ECO:0007669"/>
    <property type="project" value="UniProtKB-KW"/>
</dbReference>
<evidence type="ECO:0000256" key="1">
    <source>
        <dbReference type="ARBA" id="ARBA00010587"/>
    </source>
</evidence>
<dbReference type="KEGG" id="saqt:GJV85_10305"/>
<evidence type="ECO:0000259" key="5">
    <source>
        <dbReference type="Pfam" id="PF01814"/>
    </source>
</evidence>
<dbReference type="InterPro" id="IPR012827">
    <property type="entry name" value="Hemerythrin_metal-bd"/>
</dbReference>
<dbReference type="InterPro" id="IPR016131">
    <property type="entry name" value="Haemerythrin_Fe_BS"/>
</dbReference>
<feature type="domain" description="Hemerythrin-like" evidence="5">
    <location>
        <begin position="147"/>
        <end position="262"/>
    </location>
</feature>
<feature type="domain" description="Hemerythrin-like" evidence="5">
    <location>
        <begin position="14"/>
        <end position="124"/>
    </location>
</feature>
<dbReference type="Proteomes" id="UP000671852">
    <property type="component" value="Chromosome"/>
</dbReference>
<dbReference type="EMBL" id="CP046072">
    <property type="protein sequence ID" value="QSZ42484.1"/>
    <property type="molecule type" value="Genomic_DNA"/>
</dbReference>
<evidence type="ECO:0000256" key="4">
    <source>
        <dbReference type="ARBA" id="ARBA00023004"/>
    </source>
</evidence>
<dbReference type="SUPFAM" id="SSF47188">
    <property type="entry name" value="Hemerythrin-like"/>
    <property type="match status" value="2"/>
</dbReference>